<gene>
    <name evidence="1" type="ORF">ACTIVE_5431</name>
</gene>
<sequence length="123" mass="13431">MSQYFQAGEDVLWNPATAVARLFTDTAEALARLVDRPSGLGPMVEDECRIDVPVFAAFVDVLVRRYARSNHDVLKALMEGFTGTAIVLAERAGAVVPALTEMPDDPGVRRLVEVSRRFAGIAR</sequence>
<protein>
    <submittedName>
        <fullName evidence="1">Uncharacterized protein</fullName>
    </submittedName>
</protein>
<proteinExistence type="predicted"/>
<organism evidence="1 2">
    <name type="scientific">Actinomadura verrucosospora</name>
    <dbReference type="NCBI Taxonomy" id="46165"/>
    <lineage>
        <taxon>Bacteria</taxon>
        <taxon>Bacillati</taxon>
        <taxon>Actinomycetota</taxon>
        <taxon>Actinomycetes</taxon>
        <taxon>Streptosporangiales</taxon>
        <taxon>Thermomonosporaceae</taxon>
        <taxon>Actinomadura</taxon>
    </lineage>
</organism>
<dbReference type="RefSeq" id="WP_173097691.1">
    <property type="nucleotide sequence ID" value="NZ_CP053892.1"/>
</dbReference>
<dbReference type="Proteomes" id="UP000501240">
    <property type="component" value="Chromosome"/>
</dbReference>
<dbReference type="AlphaFoldDB" id="A0A7D4APX2"/>
<keyword evidence="2" id="KW-1185">Reference proteome</keyword>
<dbReference type="EMBL" id="CP053892">
    <property type="protein sequence ID" value="QKG23788.1"/>
    <property type="molecule type" value="Genomic_DNA"/>
</dbReference>
<dbReference type="InterPro" id="IPR045732">
    <property type="entry name" value="DUF6086"/>
</dbReference>
<accession>A0A7D4APX2</accession>
<reference evidence="1 2" key="1">
    <citation type="submission" date="2020-05" db="EMBL/GenBank/DDBJ databases">
        <title>Actinomadura verrucosospora NRRL-B18236 (PFL_A860) Genome sequencing and assembly.</title>
        <authorList>
            <person name="Samborskyy M."/>
        </authorList>
    </citation>
    <scope>NUCLEOTIDE SEQUENCE [LARGE SCALE GENOMIC DNA]</scope>
    <source>
        <strain evidence="1 2">NRRL:B18236</strain>
    </source>
</reference>
<evidence type="ECO:0000313" key="2">
    <source>
        <dbReference type="Proteomes" id="UP000501240"/>
    </source>
</evidence>
<evidence type="ECO:0000313" key="1">
    <source>
        <dbReference type="EMBL" id="QKG23788.1"/>
    </source>
</evidence>
<name>A0A7D4APX2_ACTVE</name>
<dbReference type="Pfam" id="PF19564">
    <property type="entry name" value="DUF6086"/>
    <property type="match status" value="1"/>
</dbReference>